<dbReference type="CTD" id="100505741"/>
<evidence type="ECO:0000313" key="4">
    <source>
        <dbReference type="Proteomes" id="UP001652642"/>
    </source>
</evidence>
<feature type="coiled-coil region" evidence="1">
    <location>
        <begin position="538"/>
        <end position="593"/>
    </location>
</feature>
<dbReference type="GeneID" id="110079743"/>
<reference evidence="5" key="1">
    <citation type="submission" date="2025-08" db="UniProtKB">
        <authorList>
            <consortium name="RefSeq"/>
        </authorList>
    </citation>
    <scope>IDENTIFICATION</scope>
</reference>
<feature type="region of interest" description="Disordered" evidence="2">
    <location>
        <begin position="231"/>
        <end position="251"/>
    </location>
</feature>
<keyword evidence="4" id="KW-1185">Reference proteome</keyword>
<dbReference type="PANTHER" id="PTHR14421:SF3">
    <property type="entry name" value="SPERMATOGENESIS-ASSOCIATED PROTEIN 1"/>
    <property type="match status" value="1"/>
</dbReference>
<dbReference type="InterPro" id="IPR031478">
    <property type="entry name" value="SPATA1_C"/>
</dbReference>
<evidence type="ECO:0000256" key="2">
    <source>
        <dbReference type="SAM" id="MobiDB-lite"/>
    </source>
</evidence>
<feature type="compositionally biased region" description="Polar residues" evidence="2">
    <location>
        <begin position="240"/>
        <end position="251"/>
    </location>
</feature>
<organism evidence="4 5">
    <name type="scientific">Pogona vitticeps</name>
    <name type="common">central bearded dragon</name>
    <dbReference type="NCBI Taxonomy" id="103695"/>
    <lineage>
        <taxon>Eukaryota</taxon>
        <taxon>Metazoa</taxon>
        <taxon>Chordata</taxon>
        <taxon>Craniata</taxon>
        <taxon>Vertebrata</taxon>
        <taxon>Euteleostomi</taxon>
        <taxon>Lepidosauria</taxon>
        <taxon>Squamata</taxon>
        <taxon>Bifurcata</taxon>
        <taxon>Unidentata</taxon>
        <taxon>Episquamata</taxon>
        <taxon>Toxicofera</taxon>
        <taxon>Iguania</taxon>
        <taxon>Acrodonta</taxon>
        <taxon>Agamidae</taxon>
        <taxon>Amphibolurinae</taxon>
        <taxon>Pogona</taxon>
    </lineage>
</organism>
<evidence type="ECO:0000259" key="3">
    <source>
        <dbReference type="Pfam" id="PF15743"/>
    </source>
</evidence>
<evidence type="ECO:0000313" key="5">
    <source>
        <dbReference type="RefSeq" id="XP_020650708.2"/>
    </source>
</evidence>
<proteinExistence type="predicted"/>
<feature type="domain" description="Spermatogenesis-associated protein 1 C-terminal" evidence="3">
    <location>
        <begin position="443"/>
        <end position="591"/>
    </location>
</feature>
<name>A0A6J0TT32_9SAUR</name>
<dbReference type="InterPro" id="IPR039062">
    <property type="entry name" value="SPAT1"/>
</dbReference>
<keyword evidence="1" id="KW-0175">Coiled coil</keyword>
<dbReference type="Pfam" id="PF15743">
    <property type="entry name" value="SPATA1_C"/>
    <property type="match status" value="1"/>
</dbReference>
<dbReference type="PANTHER" id="PTHR14421">
    <property type="entry name" value="SPERMATOGENESIS-ASSOCIATED PROTEIN 1"/>
    <property type="match status" value="1"/>
</dbReference>
<accession>A0A6J0TT32</accession>
<dbReference type="AlphaFoldDB" id="A0A6J0TT32"/>
<sequence>MLGYKIYDWGEKLSRTLHEPGQKSRNMPSSQMRPPTSELLELHVFYVPEEIWNFKLNTVPVDDINNFFSAGFIRVSPHMTLRTLREQLGDYLGEDTVVDKYIFLKCIGKKLVVVKAKQETELKLKSFAPPYAFNPELYLLPGVESIYSSSTTTPERYHNNTEYLLGYTPNSLVVPNPEVVGNPKRLGSSLKSHLKQEKGDLFGLNATEQESLTGRHIQLGSDQKENEKIQEKYSSETKGENTCNTGQGETITSLSVPHDLTVASHNSDRKPRSEKIHLRMPLSQTQERSYTSRKEEKYSKPATTLDVNLNHEQEENNLIQVYHLPQKTKGEISMLDANTENGGNLTVMGRHTTGDSGIPESLGERDLEYLHSQRSQRHAGITKTAADVGNIQDGQMDENNLKTFMHPSHYFPPPSPPHLVLSINRAQVPNTVFPTEGSDLSTQLHHIKMERKDLEKTRMELMKKVKGLFEQSKLRRCQARDSWKKKYFEVKKATVSMEGVLNKLREDLELHYQKLLIQLEARDIKKKRNNLQHTTNSKNNTIIQITTLQHEIDQLRRRLDNMKIKLVIEIKMRKQATSDLRALKAELAHKKAQSSVKRQSQKQVP</sequence>
<dbReference type="RefSeq" id="XP_020650708.2">
    <property type="nucleotide sequence ID" value="XM_020795049.2"/>
</dbReference>
<feature type="compositionally biased region" description="Basic and acidic residues" evidence="2">
    <location>
        <begin position="290"/>
        <end position="299"/>
    </location>
</feature>
<feature type="region of interest" description="Disordered" evidence="2">
    <location>
        <begin position="281"/>
        <end position="300"/>
    </location>
</feature>
<dbReference type="Proteomes" id="UP001652642">
    <property type="component" value="Chromosome 4"/>
</dbReference>
<evidence type="ECO:0000256" key="1">
    <source>
        <dbReference type="SAM" id="Coils"/>
    </source>
</evidence>
<gene>
    <name evidence="5" type="primary">SPATA1</name>
</gene>
<protein>
    <submittedName>
        <fullName evidence="5">Spermatogenesis-associated protein 1</fullName>
    </submittedName>
</protein>
<feature type="coiled-coil region" evidence="1">
    <location>
        <begin position="444"/>
        <end position="471"/>
    </location>
</feature>